<dbReference type="GO" id="GO:0015629">
    <property type="term" value="C:actin cytoskeleton"/>
    <property type="evidence" value="ECO:0007669"/>
    <property type="project" value="TreeGrafter"/>
</dbReference>
<dbReference type="GO" id="GO:0008154">
    <property type="term" value="P:actin polymerization or depolymerization"/>
    <property type="evidence" value="ECO:0007669"/>
    <property type="project" value="TreeGrafter"/>
</dbReference>
<feature type="compositionally biased region" description="Gly residues" evidence="1">
    <location>
        <begin position="390"/>
        <end position="402"/>
    </location>
</feature>
<sequence length="419" mass="45385">MATEIKIEDSNMAMFGGKEHKDWAFDKASLEKNYKGAGDKGPGIQIWRVKNMKRTDTSGPKFGIVKVDEKEHGTFYSGDSYIVLETYMKESKKCFNLFFWLGRESSQDEIGVAAYKAVELDDLLGDAPVQYRELDGFESSHFLKLFKKSLNILKGGFESGFTKVKPEEYKPRLLHLKGAKKSTIVVREVDCKRDSLNEGDSFILDAGAAVYVFNGKSAGIWEKTRATQVSNGIIGGPGRGKSKREYVTSEEKGVESFWKALGGYGSVPAEIPDEKKDTKSSGPSCNDLWKLSDSTGSLKLTKVSSTPTKSAVTSDDVFLLNRGNELLVYVGSKVSVQERYGAIGVGINFLKLNKMSDRTPISKCIEGKNDEEFLSLLNGTNGVDGTSARGHGGSTGGNGGSTGDSNGPASGPSNCCAII</sequence>
<dbReference type="Pfam" id="PF00626">
    <property type="entry name" value="Gelsolin"/>
    <property type="match status" value="2"/>
</dbReference>
<dbReference type="CDD" id="cd11290">
    <property type="entry name" value="gelsolin_S1_like"/>
    <property type="match status" value="1"/>
</dbReference>
<dbReference type="SMART" id="SM00262">
    <property type="entry name" value="GEL"/>
    <property type="match status" value="3"/>
</dbReference>
<feature type="domain" description="Gelsolin-like" evidence="2">
    <location>
        <begin position="65"/>
        <end position="143"/>
    </location>
</feature>
<dbReference type="Gene3D" id="3.40.20.10">
    <property type="entry name" value="Severin"/>
    <property type="match status" value="3"/>
</dbReference>
<organism evidence="3">
    <name type="scientific">Amorphochlora amoebiformis</name>
    <dbReference type="NCBI Taxonomy" id="1561963"/>
    <lineage>
        <taxon>Eukaryota</taxon>
        <taxon>Sar</taxon>
        <taxon>Rhizaria</taxon>
        <taxon>Cercozoa</taxon>
        <taxon>Chlorarachniophyceae</taxon>
        <taxon>Amorphochlora</taxon>
    </lineage>
</organism>
<name>A0A7S0H3D6_9EUKA</name>
<proteinExistence type="predicted"/>
<dbReference type="PRINTS" id="PR00597">
    <property type="entry name" value="GELSOLIN"/>
</dbReference>
<gene>
    <name evidence="3" type="ORF">LAMO00422_LOCUS16947</name>
</gene>
<feature type="domain" description="Gelsolin-like" evidence="2">
    <location>
        <begin position="183"/>
        <end position="257"/>
    </location>
</feature>
<feature type="region of interest" description="Disordered" evidence="1">
    <location>
        <begin position="384"/>
        <end position="413"/>
    </location>
</feature>
<protein>
    <recommendedName>
        <fullName evidence="2">Gelsolin-like domain-containing protein</fullName>
    </recommendedName>
</protein>
<dbReference type="InterPro" id="IPR007123">
    <property type="entry name" value="Gelsolin-like_dom"/>
</dbReference>
<dbReference type="PANTHER" id="PTHR11977:SF130">
    <property type="entry name" value="SEVERIN"/>
    <property type="match status" value="1"/>
</dbReference>
<dbReference type="AlphaFoldDB" id="A0A7S0H3D6"/>
<dbReference type="SUPFAM" id="SSF55753">
    <property type="entry name" value="Actin depolymerizing proteins"/>
    <property type="match status" value="3"/>
</dbReference>
<evidence type="ECO:0000259" key="2">
    <source>
        <dbReference type="Pfam" id="PF00626"/>
    </source>
</evidence>
<dbReference type="GO" id="GO:0051015">
    <property type="term" value="F:actin filament binding"/>
    <property type="evidence" value="ECO:0007669"/>
    <property type="project" value="InterPro"/>
</dbReference>
<accession>A0A7S0H3D6</accession>
<dbReference type="GO" id="GO:0005737">
    <property type="term" value="C:cytoplasm"/>
    <property type="evidence" value="ECO:0007669"/>
    <property type="project" value="TreeGrafter"/>
</dbReference>
<dbReference type="PANTHER" id="PTHR11977">
    <property type="entry name" value="VILLIN"/>
    <property type="match status" value="1"/>
</dbReference>
<reference evidence="3" key="1">
    <citation type="submission" date="2021-01" db="EMBL/GenBank/DDBJ databases">
        <authorList>
            <person name="Corre E."/>
            <person name="Pelletier E."/>
            <person name="Niang G."/>
            <person name="Scheremetjew M."/>
            <person name="Finn R."/>
            <person name="Kale V."/>
            <person name="Holt S."/>
            <person name="Cochrane G."/>
            <person name="Meng A."/>
            <person name="Brown T."/>
            <person name="Cohen L."/>
        </authorList>
    </citation>
    <scope>NUCLEOTIDE SEQUENCE</scope>
    <source>
        <strain evidence="3">CCMP2058</strain>
    </source>
</reference>
<dbReference type="InterPro" id="IPR029006">
    <property type="entry name" value="ADF-H/Gelsolin-like_dom_sf"/>
</dbReference>
<dbReference type="InterPro" id="IPR007122">
    <property type="entry name" value="Villin/Gelsolin"/>
</dbReference>
<evidence type="ECO:0000313" key="3">
    <source>
        <dbReference type="EMBL" id="CAD8457996.1"/>
    </source>
</evidence>
<dbReference type="EMBL" id="HBEM01024938">
    <property type="protein sequence ID" value="CAD8457996.1"/>
    <property type="molecule type" value="Transcribed_RNA"/>
</dbReference>
<evidence type="ECO:0000256" key="1">
    <source>
        <dbReference type="SAM" id="MobiDB-lite"/>
    </source>
</evidence>